<dbReference type="Gene3D" id="3.30.420.40">
    <property type="match status" value="2"/>
</dbReference>
<keyword evidence="2" id="KW-0812">Transmembrane</keyword>
<proteinExistence type="inferred from homology"/>
<keyword evidence="2" id="KW-0472">Membrane</keyword>
<keyword evidence="2" id="KW-1133">Transmembrane helix</keyword>
<organism evidence="3 4">
    <name type="scientific">Microbispora catharanthi</name>
    <dbReference type="NCBI Taxonomy" id="1712871"/>
    <lineage>
        <taxon>Bacteria</taxon>
        <taxon>Bacillati</taxon>
        <taxon>Actinomycetota</taxon>
        <taxon>Actinomycetes</taxon>
        <taxon>Streptosporangiales</taxon>
        <taxon>Streptosporangiaceae</taxon>
        <taxon>Microbispora</taxon>
    </lineage>
</organism>
<dbReference type="InterPro" id="IPR036390">
    <property type="entry name" value="WH_DNA-bd_sf"/>
</dbReference>
<reference evidence="3 4" key="1">
    <citation type="submission" date="2019-10" db="EMBL/GenBank/DDBJ databases">
        <title>Nonomuraea sp. nov., isolated from Phyllanthus amarus.</title>
        <authorList>
            <person name="Klykleung N."/>
            <person name="Tanasupawat S."/>
        </authorList>
    </citation>
    <scope>NUCLEOTIDE SEQUENCE [LARGE SCALE GENOMIC DNA]</scope>
    <source>
        <strain evidence="3 4">CR1-09</strain>
    </source>
</reference>
<evidence type="ECO:0000313" key="4">
    <source>
        <dbReference type="Proteomes" id="UP000313066"/>
    </source>
</evidence>
<dbReference type="InterPro" id="IPR043129">
    <property type="entry name" value="ATPase_NBD"/>
</dbReference>
<dbReference type="SUPFAM" id="SSF46785">
    <property type="entry name" value="Winged helix' DNA-binding domain"/>
    <property type="match status" value="1"/>
</dbReference>
<evidence type="ECO:0000313" key="3">
    <source>
        <dbReference type="EMBL" id="KAB8184016.1"/>
    </source>
</evidence>
<dbReference type="Gene3D" id="1.10.10.10">
    <property type="entry name" value="Winged helix-like DNA-binding domain superfamily/Winged helix DNA-binding domain"/>
    <property type="match status" value="1"/>
</dbReference>
<accession>A0A5N6BU42</accession>
<dbReference type="PANTHER" id="PTHR18964:SF173">
    <property type="entry name" value="GLUCOKINASE"/>
    <property type="match status" value="1"/>
</dbReference>
<dbReference type="SUPFAM" id="SSF53067">
    <property type="entry name" value="Actin-like ATPase domain"/>
    <property type="match status" value="1"/>
</dbReference>
<dbReference type="Proteomes" id="UP000313066">
    <property type="component" value="Unassembled WGS sequence"/>
</dbReference>
<dbReference type="InterPro" id="IPR036388">
    <property type="entry name" value="WH-like_DNA-bd_sf"/>
</dbReference>
<sequence>METSVPGRAETRLQAKILTRLRDAGPQSRIQLSEHFEVSRTTIGSELGRLTALQLVEEIGPAASRGGRRSTVIDLAGRVRFVGVAIGATSVSAAVTDGRLRVLAFERTECDVRQGPEPVLELAMEQSRRLLLKLGVDRPMGAGIGMPGPVDFSRGIPVSPPIMPGWDGYPVRDVFGRQFDCPVVLDNDVNVMALGEQHAGAAGTAENFLFVKVGTGIGCGIVARGELYRGMDGCAGDIGHIPVADSGEICACGNTGCLEASFGGDALARDALAAARSGRSPLLGELLARDGTLTAAQVGEAVAAGDATSVQLVRDGGRRMGEVLAGLVSFFNPSLIVLGGGLTLLGHVLLAEIRGAIYRRSLPLATRNLPIMMSDLGPQAGVIGAARLVSEEVYAFPR</sequence>
<dbReference type="Pfam" id="PF00480">
    <property type="entry name" value="ROK"/>
    <property type="match status" value="1"/>
</dbReference>
<dbReference type="AlphaFoldDB" id="A0A5N6BU42"/>
<comment type="caution">
    <text evidence="3">The sequence shown here is derived from an EMBL/GenBank/DDBJ whole genome shotgun (WGS) entry which is preliminary data.</text>
</comment>
<gene>
    <name evidence="3" type="ORF">FH610_016865</name>
</gene>
<comment type="similarity">
    <text evidence="1">Belongs to the ROK (NagC/XylR) family.</text>
</comment>
<dbReference type="PANTHER" id="PTHR18964">
    <property type="entry name" value="ROK (REPRESSOR, ORF, KINASE) FAMILY"/>
    <property type="match status" value="1"/>
</dbReference>
<name>A0A5N6BU42_9ACTN</name>
<feature type="transmembrane region" description="Helical" evidence="2">
    <location>
        <begin position="323"/>
        <end position="350"/>
    </location>
</feature>
<keyword evidence="4" id="KW-1185">Reference proteome</keyword>
<dbReference type="EMBL" id="VDMA02000008">
    <property type="protein sequence ID" value="KAB8184016.1"/>
    <property type="molecule type" value="Genomic_DNA"/>
</dbReference>
<evidence type="ECO:0000256" key="2">
    <source>
        <dbReference type="SAM" id="Phobius"/>
    </source>
</evidence>
<dbReference type="InterPro" id="IPR000600">
    <property type="entry name" value="ROK"/>
</dbReference>
<dbReference type="InterPro" id="IPR049874">
    <property type="entry name" value="ROK_cs"/>
</dbReference>
<protein>
    <submittedName>
        <fullName evidence="3">ROK family protein</fullName>
    </submittedName>
</protein>
<dbReference type="PROSITE" id="PS01125">
    <property type="entry name" value="ROK"/>
    <property type="match status" value="1"/>
</dbReference>
<evidence type="ECO:0000256" key="1">
    <source>
        <dbReference type="ARBA" id="ARBA00006479"/>
    </source>
</evidence>